<dbReference type="Pfam" id="PF00589">
    <property type="entry name" value="Phage_integrase"/>
    <property type="match status" value="1"/>
</dbReference>
<dbReference type="InterPro" id="IPR013762">
    <property type="entry name" value="Integrase-like_cat_sf"/>
</dbReference>
<dbReference type="SUPFAM" id="SSF56349">
    <property type="entry name" value="DNA breaking-rejoining enzymes"/>
    <property type="match status" value="1"/>
</dbReference>
<dbReference type="GO" id="GO:0003677">
    <property type="term" value="F:DNA binding"/>
    <property type="evidence" value="ECO:0007669"/>
    <property type="project" value="UniProtKB-KW"/>
</dbReference>
<feature type="domain" description="Tyr recombinase" evidence="5">
    <location>
        <begin position="139"/>
        <end position="336"/>
    </location>
</feature>
<comment type="caution">
    <text evidence="6">The sequence shown here is derived from an EMBL/GenBank/DDBJ whole genome shotgun (WGS) entry which is preliminary data.</text>
</comment>
<dbReference type="GO" id="GO:0006310">
    <property type="term" value="P:DNA recombination"/>
    <property type="evidence" value="ECO:0007669"/>
    <property type="project" value="UniProtKB-KW"/>
</dbReference>
<dbReference type="PANTHER" id="PTHR30349:SF41">
    <property type="entry name" value="INTEGRASE_RECOMBINASE PROTEIN MJ0367-RELATED"/>
    <property type="match status" value="1"/>
</dbReference>
<evidence type="ECO:0000256" key="4">
    <source>
        <dbReference type="SAM" id="Coils"/>
    </source>
</evidence>
<reference evidence="6 7" key="1">
    <citation type="journal article" date="2016" name="Sci. Rep.">
        <title>Metabolic traits of an uncultured archaeal lineage -MSBL1- from brine pools of the Red Sea.</title>
        <authorList>
            <person name="Mwirichia R."/>
            <person name="Alam I."/>
            <person name="Rashid M."/>
            <person name="Vinu M."/>
            <person name="Ba-Alawi W."/>
            <person name="Anthony Kamau A."/>
            <person name="Kamanda Ngugi D."/>
            <person name="Goker M."/>
            <person name="Klenk H.P."/>
            <person name="Bajic V."/>
            <person name="Stingl U."/>
        </authorList>
    </citation>
    <scope>NUCLEOTIDE SEQUENCE [LARGE SCALE GENOMIC DNA]</scope>
    <source>
        <strain evidence="6">SCGC-AAA259O05</strain>
    </source>
</reference>
<evidence type="ECO:0000313" key="7">
    <source>
        <dbReference type="Proteomes" id="UP000070344"/>
    </source>
</evidence>
<dbReference type="InterPro" id="IPR050090">
    <property type="entry name" value="Tyrosine_recombinase_XerCD"/>
</dbReference>
<dbReference type="PANTHER" id="PTHR30349">
    <property type="entry name" value="PHAGE INTEGRASE-RELATED"/>
    <property type="match status" value="1"/>
</dbReference>
<organism evidence="6 7">
    <name type="scientific">candidate division MSBL1 archaeon SCGC-AAA259O05</name>
    <dbReference type="NCBI Taxonomy" id="1698271"/>
    <lineage>
        <taxon>Archaea</taxon>
        <taxon>Methanobacteriati</taxon>
        <taxon>Methanobacteriota</taxon>
        <taxon>candidate division MSBL1</taxon>
    </lineage>
</organism>
<gene>
    <name evidence="6" type="ORF">AKJ41_03620</name>
</gene>
<feature type="coiled-coil region" evidence="4">
    <location>
        <begin position="349"/>
        <end position="397"/>
    </location>
</feature>
<evidence type="ECO:0000313" key="6">
    <source>
        <dbReference type="EMBL" id="KXB00823.1"/>
    </source>
</evidence>
<keyword evidence="2" id="KW-0238">DNA-binding</keyword>
<dbReference type="PROSITE" id="PS51898">
    <property type="entry name" value="TYR_RECOMBINASE"/>
    <property type="match status" value="1"/>
</dbReference>
<dbReference type="GO" id="GO:0015074">
    <property type="term" value="P:DNA integration"/>
    <property type="evidence" value="ECO:0007669"/>
    <property type="project" value="UniProtKB-KW"/>
</dbReference>
<proteinExistence type="predicted"/>
<evidence type="ECO:0000256" key="1">
    <source>
        <dbReference type="ARBA" id="ARBA00022908"/>
    </source>
</evidence>
<keyword evidence="3" id="KW-0233">DNA recombination</keyword>
<protein>
    <recommendedName>
        <fullName evidence="5">Tyr recombinase domain-containing protein</fullName>
    </recommendedName>
</protein>
<keyword evidence="1" id="KW-0229">DNA integration</keyword>
<dbReference type="Gene3D" id="1.10.443.10">
    <property type="entry name" value="Intergrase catalytic core"/>
    <property type="match status" value="1"/>
</dbReference>
<sequence>MVDVVEFEEFEKWVEGKAQGTKYHYKASLEKFCNFHGLNPRELINEVKNWEPGDSETSHLEEHPAEGRLREWHVHLVTPKCPKCGERVDEGDTECSECGSSFEKADRVCKNTASTYWRHIKAFYEKFGVNITTETPTVPQPKNEKPDYDAADVRKMVDGAKSLRDRAIILTAFQGGMDPTEVCRLNYGQVKSAVEGEKKHHFIRKTRKKTGVSHHVPLLKDAIEALRLYVNERGGEIEDEDPLFVKREGGRITPSNIQFIMRKINERIGDQIAEARSLNSDINPLSLKYLRRAFSIACKLAKVDSGVREYWMGHATDYGGAYDGKQLPKQLQEQELEKVKSFLSITTMKEEFEEREREQDKKIQDLREENVDLRREFEKQKETSEDLQEELRELYREQILSLIDGLREVGIKYSELKDFLDSEAERETVAAIQKIKDAFSAEFRGDSEYEGDILQERALFLLLKMRRIRIKRLSQLPLSKLKKFRNNLKAYEKVADFEKSLDLSPEEWKRTEKELTEIAEKLEERIAETPR</sequence>
<dbReference type="InterPro" id="IPR002104">
    <property type="entry name" value="Integrase_catalytic"/>
</dbReference>
<name>A0A133V314_9EURY</name>
<dbReference type="Proteomes" id="UP000070344">
    <property type="component" value="Unassembled WGS sequence"/>
</dbReference>
<accession>A0A133V314</accession>
<evidence type="ECO:0000259" key="5">
    <source>
        <dbReference type="PROSITE" id="PS51898"/>
    </source>
</evidence>
<dbReference type="AlphaFoldDB" id="A0A133V314"/>
<evidence type="ECO:0000256" key="2">
    <source>
        <dbReference type="ARBA" id="ARBA00023125"/>
    </source>
</evidence>
<evidence type="ECO:0000256" key="3">
    <source>
        <dbReference type="ARBA" id="ARBA00023172"/>
    </source>
</evidence>
<dbReference type="EMBL" id="LHXV01000040">
    <property type="protein sequence ID" value="KXB00823.1"/>
    <property type="molecule type" value="Genomic_DNA"/>
</dbReference>
<keyword evidence="7" id="KW-1185">Reference proteome</keyword>
<keyword evidence="4" id="KW-0175">Coiled coil</keyword>
<dbReference type="InterPro" id="IPR011010">
    <property type="entry name" value="DNA_brk_join_enz"/>
</dbReference>